<dbReference type="OrthoDB" id="7988755at2"/>
<comment type="caution">
    <text evidence="3">The sequence shown here is derived from an EMBL/GenBank/DDBJ whole genome shotgun (WGS) entry which is preliminary data.</text>
</comment>
<keyword evidence="3" id="KW-0378">Hydrolase</keyword>
<feature type="signal peptide" evidence="2">
    <location>
        <begin position="1"/>
        <end position="22"/>
    </location>
</feature>
<name>A0A5N7MWK6_9HYPH</name>
<dbReference type="SUPFAM" id="SSF53474">
    <property type="entry name" value="alpha/beta-Hydrolases"/>
    <property type="match status" value="1"/>
</dbReference>
<dbReference type="PANTHER" id="PTHR33428:SF14">
    <property type="entry name" value="CARBOXYLESTERASE TYPE B DOMAIN-CONTAINING PROTEIN"/>
    <property type="match status" value="1"/>
</dbReference>
<evidence type="ECO:0000313" key="3">
    <source>
        <dbReference type="EMBL" id="MPR30869.1"/>
    </source>
</evidence>
<keyword evidence="2" id="KW-0732">Signal</keyword>
<dbReference type="Proteomes" id="UP000403266">
    <property type="component" value="Unassembled WGS sequence"/>
</dbReference>
<dbReference type="EMBL" id="VOSK01000469">
    <property type="protein sequence ID" value="MPR30869.1"/>
    <property type="molecule type" value="Genomic_DNA"/>
</dbReference>
<keyword evidence="4" id="KW-1185">Reference proteome</keyword>
<reference evidence="3 4" key="1">
    <citation type="journal article" date="2019" name="Syst. Appl. Microbiol.">
        <title>Microvirga tunisiensis sp. nov., a root nodule symbiotic bacterium isolated from Lupinus micranthus and L. luteus grown in Northern Tunisia.</title>
        <authorList>
            <person name="Msaddak A."/>
            <person name="Rejili M."/>
            <person name="Duran D."/>
            <person name="Mars M."/>
            <person name="Palacios J.M."/>
            <person name="Ruiz-Argueso T."/>
            <person name="Rey L."/>
            <person name="Imperial J."/>
        </authorList>
    </citation>
    <scope>NUCLEOTIDE SEQUENCE [LARGE SCALE GENOMIC DNA]</scope>
    <source>
        <strain evidence="3 4">Lmie10</strain>
    </source>
</reference>
<proteinExistence type="predicted"/>
<evidence type="ECO:0000256" key="2">
    <source>
        <dbReference type="SAM" id="SignalP"/>
    </source>
</evidence>
<protein>
    <submittedName>
        <fullName evidence="3">Alpha/beta hydrolase</fullName>
    </submittedName>
</protein>
<dbReference type="PANTHER" id="PTHR33428">
    <property type="entry name" value="CHLOROPHYLLASE-2, CHLOROPLASTIC"/>
    <property type="match status" value="1"/>
</dbReference>
<feature type="region of interest" description="Disordered" evidence="1">
    <location>
        <begin position="355"/>
        <end position="400"/>
    </location>
</feature>
<organism evidence="3 4">
    <name type="scientific">Microvirga tunisiensis</name>
    <dbReference type="NCBI Taxonomy" id="2108360"/>
    <lineage>
        <taxon>Bacteria</taxon>
        <taxon>Pseudomonadati</taxon>
        <taxon>Pseudomonadota</taxon>
        <taxon>Alphaproteobacteria</taxon>
        <taxon>Hyphomicrobiales</taxon>
        <taxon>Methylobacteriaceae</taxon>
        <taxon>Microvirga</taxon>
    </lineage>
</organism>
<dbReference type="RefSeq" id="WP_152717858.1">
    <property type="nucleotide sequence ID" value="NZ_VOSJ01000499.1"/>
</dbReference>
<sequence>MRRSLLPVLLLGVSLAAPWAHAATPPQQPEQGPGGRDYKSTEVVKRAIGTASAGTFVFHGADTPSKPRPVVVFLHSWGAVNPGLYGGWIDHLARKGLLVLFPRFQDVNRSRPADASNLAEDLIQSALAALADDLNAKPDMERVAFVGHSAGVPIALNLAAGVSSGKVPVPKLIFGLMPGGIASNEKERGILLRDLSAVDPATLIIAMSGDRDYLPSDRASRLLLQQARAVPSTRKLFMRAASDDHGFPALTATLASPGSPKADYDASAIKLPPDPPRDPKQRNTWRWSADMALSGPQTILTQQLGNNGTDTLDFLAFWKTFDIASEAAFAGKDATALLRDPKFVDMSTWSDGWPVKRLSAQMPKGEGPESKEERGPRRRLNMAPPETRQGLSDFLTNSRS</sequence>
<dbReference type="InterPro" id="IPR017395">
    <property type="entry name" value="Chlorophyllase-like"/>
</dbReference>
<dbReference type="GO" id="GO:0016787">
    <property type="term" value="F:hydrolase activity"/>
    <property type="evidence" value="ECO:0007669"/>
    <property type="project" value="UniProtKB-KW"/>
</dbReference>
<dbReference type="Gene3D" id="3.40.50.1820">
    <property type="entry name" value="alpha/beta hydrolase"/>
    <property type="match status" value="1"/>
</dbReference>
<evidence type="ECO:0000313" key="4">
    <source>
        <dbReference type="Proteomes" id="UP000403266"/>
    </source>
</evidence>
<feature type="compositionally biased region" description="Basic and acidic residues" evidence="1">
    <location>
        <begin position="366"/>
        <end position="375"/>
    </location>
</feature>
<accession>A0A5N7MWK6</accession>
<dbReference type="AlphaFoldDB" id="A0A5N7MWK6"/>
<dbReference type="InterPro" id="IPR029058">
    <property type="entry name" value="AB_hydrolase_fold"/>
</dbReference>
<feature type="chain" id="PRO_5030135828" evidence="2">
    <location>
        <begin position="23"/>
        <end position="400"/>
    </location>
</feature>
<gene>
    <name evidence="3" type="ORF">FS320_39480</name>
</gene>
<evidence type="ECO:0000256" key="1">
    <source>
        <dbReference type="SAM" id="MobiDB-lite"/>
    </source>
</evidence>
<dbReference type="Pfam" id="PF07224">
    <property type="entry name" value="Chlorophyllase"/>
    <property type="match status" value="1"/>
</dbReference>